<dbReference type="Proteomes" id="UP000232453">
    <property type="component" value="Unassembled WGS sequence"/>
</dbReference>
<proteinExistence type="predicted"/>
<dbReference type="PANTHER" id="PTHR40763">
    <property type="entry name" value="MEMBRANE PROTEIN-RELATED"/>
    <property type="match status" value="1"/>
</dbReference>
<keyword evidence="1" id="KW-1133">Transmembrane helix</keyword>
<dbReference type="InterPro" id="IPR012551">
    <property type="entry name" value="DUF1707_SHOCT-like"/>
</dbReference>
<keyword evidence="1" id="KW-0812">Transmembrane</keyword>
<evidence type="ECO:0000259" key="2">
    <source>
        <dbReference type="Pfam" id="PF08044"/>
    </source>
</evidence>
<evidence type="ECO:0000313" key="3">
    <source>
        <dbReference type="EMBL" id="PKB31622.1"/>
    </source>
</evidence>
<dbReference type="Pfam" id="PF08044">
    <property type="entry name" value="DUF1707"/>
    <property type="match status" value="1"/>
</dbReference>
<evidence type="ECO:0000256" key="1">
    <source>
        <dbReference type="SAM" id="Phobius"/>
    </source>
</evidence>
<dbReference type="PANTHER" id="PTHR40763:SF4">
    <property type="entry name" value="DUF1707 DOMAIN-CONTAINING PROTEIN"/>
    <property type="match status" value="1"/>
</dbReference>
<keyword evidence="1" id="KW-0472">Membrane</keyword>
<organism evidence="3 4">
    <name type="scientific">Pseudonocardia alni</name>
    <name type="common">Amycolata alni</name>
    <dbReference type="NCBI Taxonomy" id="33907"/>
    <lineage>
        <taxon>Bacteria</taxon>
        <taxon>Bacillati</taxon>
        <taxon>Actinomycetota</taxon>
        <taxon>Actinomycetes</taxon>
        <taxon>Pseudonocardiales</taxon>
        <taxon>Pseudonocardiaceae</taxon>
        <taxon>Pseudonocardia</taxon>
    </lineage>
</organism>
<protein>
    <submittedName>
        <fullName evidence="3">Uncharacterized protein DUF1707</fullName>
    </submittedName>
</protein>
<accession>A0AA44UQ89</accession>
<feature type="domain" description="DUF1707" evidence="2">
    <location>
        <begin position="1"/>
        <end position="53"/>
    </location>
</feature>
<feature type="transmembrane region" description="Helical" evidence="1">
    <location>
        <begin position="112"/>
        <end position="133"/>
    </location>
</feature>
<reference evidence="3 4" key="1">
    <citation type="submission" date="2017-11" db="EMBL/GenBank/DDBJ databases">
        <title>Sequencing the genomes of 1000 actinobacteria strains.</title>
        <authorList>
            <person name="Klenk H.-P."/>
        </authorList>
    </citation>
    <scope>NUCLEOTIDE SEQUENCE [LARGE SCALE GENOMIC DNA]</scope>
    <source>
        <strain evidence="3 4">DSM 44104</strain>
    </source>
</reference>
<name>A0AA44UQ89_PSEA5</name>
<dbReference type="EMBL" id="PHUJ01000003">
    <property type="protein sequence ID" value="PKB31622.1"/>
    <property type="molecule type" value="Genomic_DNA"/>
</dbReference>
<gene>
    <name evidence="3" type="ORF">ATL51_3316</name>
</gene>
<evidence type="ECO:0000313" key="4">
    <source>
        <dbReference type="Proteomes" id="UP000232453"/>
    </source>
</evidence>
<sequence>MRVSDADRSETAERLKLAHDEGRLSLTEYDERLQQAYAATVRADLDRLVTDLPAVERTMLPSVRAETAQVEKAEARREHLTEWRSWAGTSVVLTGIWVVTAFASSSDGEGLPFFWPIFPIGIWGAVLVAHFFFGSGEKEDG</sequence>
<feature type="transmembrane region" description="Helical" evidence="1">
    <location>
        <begin position="86"/>
        <end position="106"/>
    </location>
</feature>
<dbReference type="AlphaFoldDB" id="A0AA44UQ89"/>
<comment type="caution">
    <text evidence="3">The sequence shown here is derived from an EMBL/GenBank/DDBJ whole genome shotgun (WGS) entry which is preliminary data.</text>
</comment>